<keyword evidence="6" id="KW-0732">Signal</keyword>
<comment type="catalytic activity">
    <reaction evidence="13">
        <text>L-threonyl-[protein] + ATP = O-phospho-L-threonyl-[protein] + ADP + H(+)</text>
        <dbReference type="Rhea" id="RHEA:46608"/>
        <dbReference type="Rhea" id="RHEA-COMP:11060"/>
        <dbReference type="Rhea" id="RHEA-COMP:11605"/>
        <dbReference type="ChEBI" id="CHEBI:15378"/>
        <dbReference type="ChEBI" id="CHEBI:30013"/>
        <dbReference type="ChEBI" id="CHEBI:30616"/>
        <dbReference type="ChEBI" id="CHEBI:61977"/>
        <dbReference type="ChEBI" id="CHEBI:456216"/>
        <dbReference type="EC" id="2.7.11.1"/>
    </reaction>
</comment>
<dbReference type="InterPro" id="IPR024171">
    <property type="entry name" value="SRK-like_kinase"/>
</dbReference>
<dbReference type="PROSITE" id="PS50011">
    <property type="entry name" value="PROTEIN_KINASE_DOM"/>
    <property type="match status" value="1"/>
</dbReference>
<dbReference type="InterPro" id="IPR036426">
    <property type="entry name" value="Bulb-type_lectin_dom_sf"/>
</dbReference>
<dbReference type="CDD" id="cd01098">
    <property type="entry name" value="PAN_AP_plant"/>
    <property type="match status" value="1"/>
</dbReference>
<evidence type="ECO:0000256" key="8">
    <source>
        <dbReference type="ARBA" id="ARBA00022777"/>
    </source>
</evidence>
<evidence type="ECO:0000256" key="6">
    <source>
        <dbReference type="ARBA" id="ARBA00022729"/>
    </source>
</evidence>
<dbReference type="InterPro" id="IPR000858">
    <property type="entry name" value="S_locus_glycoprot_dom"/>
</dbReference>
<keyword evidence="5" id="KW-0808">Transferase</keyword>
<feature type="region of interest" description="Disordered" evidence="17">
    <location>
        <begin position="284"/>
        <end position="306"/>
    </location>
</feature>
<reference evidence="21" key="1">
    <citation type="journal article" date="2022" name="Cell">
        <title>Repeat-based holocentromeres influence genome architecture and karyotype evolution.</title>
        <authorList>
            <person name="Hofstatter P.G."/>
            <person name="Thangavel G."/>
            <person name="Lux T."/>
            <person name="Neumann P."/>
            <person name="Vondrak T."/>
            <person name="Novak P."/>
            <person name="Zhang M."/>
            <person name="Costa L."/>
            <person name="Castellani M."/>
            <person name="Scott A."/>
            <person name="Toegelov H."/>
            <person name="Fuchs J."/>
            <person name="Mata-Sucre Y."/>
            <person name="Dias Y."/>
            <person name="Vanzela A.L.L."/>
            <person name="Huettel B."/>
            <person name="Almeida C.C.S."/>
            <person name="Simkova H."/>
            <person name="Souza G."/>
            <person name="Pedrosa-Harand A."/>
            <person name="Macas J."/>
            <person name="Mayer K.F.X."/>
            <person name="Houben A."/>
            <person name="Marques A."/>
        </authorList>
    </citation>
    <scope>NUCLEOTIDE SEQUENCE</scope>
    <source>
        <strain evidence="21">RhyBre1mFocal</strain>
    </source>
</reference>
<evidence type="ECO:0000256" key="12">
    <source>
        <dbReference type="ARBA" id="ARBA00023180"/>
    </source>
</evidence>
<evidence type="ECO:0000256" key="9">
    <source>
        <dbReference type="ARBA" id="ARBA00022840"/>
    </source>
</evidence>
<dbReference type="PROSITE" id="PS50026">
    <property type="entry name" value="EGF_3"/>
    <property type="match status" value="1"/>
</dbReference>
<dbReference type="SMART" id="SM00220">
    <property type="entry name" value="S_TKc"/>
    <property type="match status" value="1"/>
</dbReference>
<keyword evidence="7 16" id="KW-0547">Nucleotide-binding</keyword>
<evidence type="ECO:0000256" key="2">
    <source>
        <dbReference type="ARBA" id="ARBA00012513"/>
    </source>
</evidence>
<comment type="subcellular location">
    <subcellularLocation>
        <location evidence="1">Membrane</location>
        <topology evidence="1">Single-pass type I membrane protein</topology>
    </subcellularLocation>
</comment>
<feature type="domain" description="EGF-like" evidence="19">
    <location>
        <begin position="128"/>
        <end position="165"/>
    </location>
</feature>
<evidence type="ECO:0000256" key="11">
    <source>
        <dbReference type="ARBA" id="ARBA00023170"/>
    </source>
</evidence>
<evidence type="ECO:0000313" key="21">
    <source>
        <dbReference type="EMBL" id="KAJ1700770.1"/>
    </source>
</evidence>
<evidence type="ECO:0000256" key="15">
    <source>
        <dbReference type="PROSITE-ProRule" id="PRU00076"/>
    </source>
</evidence>
<dbReference type="InterPro" id="IPR008271">
    <property type="entry name" value="Ser/Thr_kinase_AS"/>
</dbReference>
<dbReference type="GO" id="GO:0004674">
    <property type="term" value="F:protein serine/threonine kinase activity"/>
    <property type="evidence" value="ECO:0007669"/>
    <property type="project" value="UniProtKB-KW"/>
</dbReference>
<dbReference type="GO" id="GO:0005886">
    <property type="term" value="C:plasma membrane"/>
    <property type="evidence" value="ECO:0007669"/>
    <property type="project" value="TreeGrafter"/>
</dbReference>
<dbReference type="PROSITE" id="PS00108">
    <property type="entry name" value="PROTEIN_KINASE_ST"/>
    <property type="match status" value="1"/>
</dbReference>
<dbReference type="InterPro" id="IPR011009">
    <property type="entry name" value="Kinase-like_dom_sf"/>
</dbReference>
<evidence type="ECO:0000313" key="22">
    <source>
        <dbReference type="Proteomes" id="UP001151287"/>
    </source>
</evidence>
<evidence type="ECO:0000256" key="14">
    <source>
        <dbReference type="ARBA" id="ARBA00048679"/>
    </source>
</evidence>
<dbReference type="InterPro" id="IPR000719">
    <property type="entry name" value="Prot_kinase_dom"/>
</dbReference>
<keyword evidence="4 15" id="KW-0245">EGF-like domain</keyword>
<dbReference type="InterPro" id="IPR017441">
    <property type="entry name" value="Protein_kinase_ATP_BS"/>
</dbReference>
<keyword evidence="10" id="KW-1015">Disulfide bond</keyword>
<feature type="domain" description="Protein kinase" evidence="18">
    <location>
        <begin position="340"/>
        <end position="626"/>
    </location>
</feature>
<dbReference type="EC" id="2.7.11.1" evidence="2"/>
<comment type="caution">
    <text evidence="21">The sequence shown here is derived from an EMBL/GenBank/DDBJ whole genome shotgun (WGS) entry which is preliminary data.</text>
</comment>
<evidence type="ECO:0000256" key="10">
    <source>
        <dbReference type="ARBA" id="ARBA00023157"/>
    </source>
</evidence>
<dbReference type="OrthoDB" id="4062651at2759"/>
<feature type="binding site" evidence="16">
    <location>
        <position position="368"/>
    </location>
    <ligand>
        <name>ATP</name>
        <dbReference type="ChEBI" id="CHEBI:30616"/>
    </ligand>
</feature>
<dbReference type="SUPFAM" id="SSF56112">
    <property type="entry name" value="Protein kinase-like (PK-like)"/>
    <property type="match status" value="1"/>
</dbReference>
<gene>
    <name evidence="21" type="ORF">LUZ63_000549</name>
</gene>
<dbReference type="CDD" id="cd14066">
    <property type="entry name" value="STKc_IRAK"/>
    <property type="match status" value="1"/>
</dbReference>
<comment type="caution">
    <text evidence="15">Lacks conserved residue(s) required for the propagation of feature annotation.</text>
</comment>
<dbReference type="InterPro" id="IPR001245">
    <property type="entry name" value="Ser-Thr/Tyr_kinase_cat_dom"/>
</dbReference>
<dbReference type="Gene3D" id="3.30.200.20">
    <property type="entry name" value="Phosphorylase Kinase, domain 1"/>
    <property type="match status" value="1"/>
</dbReference>
<dbReference type="InterPro" id="IPR000742">
    <property type="entry name" value="EGF"/>
</dbReference>
<dbReference type="InterPro" id="IPR003609">
    <property type="entry name" value="Pan_app"/>
</dbReference>
<dbReference type="Pfam" id="PF08276">
    <property type="entry name" value="PAN_2"/>
    <property type="match status" value="1"/>
</dbReference>
<dbReference type="FunFam" id="3.30.200.20:FF:000195">
    <property type="entry name" value="G-type lectin S-receptor-like serine/threonine-protein kinase"/>
    <property type="match status" value="1"/>
</dbReference>
<dbReference type="Proteomes" id="UP001151287">
    <property type="component" value="Unassembled WGS sequence"/>
</dbReference>
<dbReference type="Pfam" id="PF00954">
    <property type="entry name" value="S_locus_glycop"/>
    <property type="match status" value="1"/>
</dbReference>
<evidence type="ECO:0000256" key="5">
    <source>
        <dbReference type="ARBA" id="ARBA00022679"/>
    </source>
</evidence>
<evidence type="ECO:0000256" key="3">
    <source>
        <dbReference type="ARBA" id="ARBA00022527"/>
    </source>
</evidence>
<evidence type="ECO:0000256" key="13">
    <source>
        <dbReference type="ARBA" id="ARBA00047899"/>
    </source>
</evidence>
<organism evidence="21 22">
    <name type="scientific">Rhynchospora breviuscula</name>
    <dbReference type="NCBI Taxonomy" id="2022672"/>
    <lineage>
        <taxon>Eukaryota</taxon>
        <taxon>Viridiplantae</taxon>
        <taxon>Streptophyta</taxon>
        <taxon>Embryophyta</taxon>
        <taxon>Tracheophyta</taxon>
        <taxon>Spermatophyta</taxon>
        <taxon>Magnoliopsida</taxon>
        <taxon>Liliopsida</taxon>
        <taxon>Poales</taxon>
        <taxon>Cyperaceae</taxon>
        <taxon>Cyperoideae</taxon>
        <taxon>Rhynchosporeae</taxon>
        <taxon>Rhynchospora</taxon>
    </lineage>
</organism>
<keyword evidence="22" id="KW-1185">Reference proteome</keyword>
<feature type="domain" description="Apple" evidence="20">
    <location>
        <begin position="184"/>
        <end position="262"/>
    </location>
</feature>
<evidence type="ECO:0000259" key="20">
    <source>
        <dbReference type="PROSITE" id="PS50948"/>
    </source>
</evidence>
<feature type="compositionally biased region" description="Polar residues" evidence="17">
    <location>
        <begin position="284"/>
        <end position="293"/>
    </location>
</feature>
<dbReference type="EMBL" id="JAMQYH010000001">
    <property type="protein sequence ID" value="KAJ1700770.1"/>
    <property type="molecule type" value="Genomic_DNA"/>
</dbReference>
<dbReference type="PANTHER" id="PTHR27002">
    <property type="entry name" value="RECEPTOR-LIKE SERINE/THREONINE-PROTEIN KINASE SD1-8"/>
    <property type="match status" value="1"/>
</dbReference>
<keyword evidence="3" id="KW-0723">Serine/threonine-protein kinase</keyword>
<dbReference type="FunFam" id="1.10.510.10:FF:000060">
    <property type="entry name" value="G-type lectin S-receptor-like serine/threonine-protein kinase"/>
    <property type="match status" value="1"/>
</dbReference>
<dbReference type="SUPFAM" id="SSF51110">
    <property type="entry name" value="alpha-D-mannose-specific plant lectins"/>
    <property type="match status" value="1"/>
</dbReference>
<dbReference type="PROSITE" id="PS00107">
    <property type="entry name" value="PROTEIN_KINASE_ATP"/>
    <property type="match status" value="1"/>
</dbReference>
<dbReference type="PIRSF" id="PIRSF000641">
    <property type="entry name" value="SRK"/>
    <property type="match status" value="1"/>
</dbReference>
<comment type="catalytic activity">
    <reaction evidence="14">
        <text>L-seryl-[protein] + ATP = O-phospho-L-seryl-[protein] + ADP + H(+)</text>
        <dbReference type="Rhea" id="RHEA:17989"/>
        <dbReference type="Rhea" id="RHEA-COMP:9863"/>
        <dbReference type="Rhea" id="RHEA-COMP:11604"/>
        <dbReference type="ChEBI" id="CHEBI:15378"/>
        <dbReference type="ChEBI" id="CHEBI:29999"/>
        <dbReference type="ChEBI" id="CHEBI:30616"/>
        <dbReference type="ChEBI" id="CHEBI:83421"/>
        <dbReference type="ChEBI" id="CHEBI:456216"/>
        <dbReference type="EC" id="2.7.11.1"/>
    </reaction>
</comment>
<proteinExistence type="predicted"/>
<dbReference type="GO" id="GO:0005524">
    <property type="term" value="F:ATP binding"/>
    <property type="evidence" value="ECO:0007669"/>
    <property type="project" value="UniProtKB-UniRule"/>
</dbReference>
<keyword evidence="11" id="KW-0675">Receptor</keyword>
<evidence type="ECO:0000256" key="7">
    <source>
        <dbReference type="ARBA" id="ARBA00022741"/>
    </source>
</evidence>
<keyword evidence="9 16" id="KW-0067">ATP-binding</keyword>
<dbReference type="AlphaFoldDB" id="A0A9Q0HWR7"/>
<evidence type="ECO:0000259" key="18">
    <source>
        <dbReference type="PROSITE" id="PS50011"/>
    </source>
</evidence>
<keyword evidence="8" id="KW-0418">Kinase</keyword>
<dbReference type="Gene3D" id="1.10.510.10">
    <property type="entry name" value="Transferase(Phosphotransferase) domain 1"/>
    <property type="match status" value="1"/>
</dbReference>
<dbReference type="GO" id="GO:0048544">
    <property type="term" value="P:recognition of pollen"/>
    <property type="evidence" value="ECO:0007669"/>
    <property type="project" value="InterPro"/>
</dbReference>
<keyword evidence="12" id="KW-0325">Glycoprotein</keyword>
<sequence>MHLGINMKTGACQICISWRSPDDPAPGNFLLGLDPNGSTQVFIWKDSMIPFWRSGEWNGASNFIGDPFPPLYSTGFYCNTSQKYCTYTAFNDSLERFVLHWNGTDSIYMYNGDSASKDNGWVNFWQQPVKQCEIYGSCRPNRVCRNNGKFASCSCLAGYTPKSSHDWKTGKWSDGCVRLAALDCQDNRKNGYKRLPGMKLPDHTERVPSILDPDSCQSYCSSNCSCNAYAYVGTVGCMTWSGDLLVLYQFDNGGYDFYVKTPGVFMLVALIFLLRQFLLRSKPRGSSDSTNRLNEAPRAFHRSKEDSAQQIKFTDEAEHEKSFGLPLFTFDYIVAATHNFGRSNKLGEGGFGIVYKGILPDGEEIAVKRLSANSRQGIDELKNEVILIAKLQHRNLVRLLGYCIEGEEKLLVYEYLPNKSLDAILFDSLTRGLLDWRKRFDIIEGVARGLLYLHRDSRLRVVHRDLKASNILLDKDMEPKISDFGMARIFGGEENQESTNRVVGTLGYMAPEYATEGIFSVKSDVYSFGILLLEIITGERNSSFHNKDDSLNIVGYAHKMRHEGKANDLIDPTIRETCCKPEAARCIQVALLCVQDLAHDRPEMPLVIRMIISENIDLPIPRQPTFTVKGYSLDSTENKSSDALLYKYGLPLQTVAKLEFYVSRLRLARSFVRKDQGPRRKAKRRLICSDGSSQNFRWVPCLDVPQRKLIDCLDSSQNFAVTPPIRLVFFRMQSVHHNLKQRLGVAFHESKCRSTRACAFYCPPSNRIAPPSLNPSSGLSQMVVISKDTDSNLRDAVN</sequence>
<name>A0A9Q0HWR7_9POAL</name>
<evidence type="ECO:0000256" key="16">
    <source>
        <dbReference type="PROSITE-ProRule" id="PRU10141"/>
    </source>
</evidence>
<evidence type="ECO:0000256" key="4">
    <source>
        <dbReference type="ARBA" id="ARBA00022536"/>
    </source>
</evidence>
<evidence type="ECO:0000256" key="17">
    <source>
        <dbReference type="SAM" id="MobiDB-lite"/>
    </source>
</evidence>
<dbReference type="SMART" id="SM00473">
    <property type="entry name" value="PAN_AP"/>
    <property type="match status" value="1"/>
</dbReference>
<evidence type="ECO:0000259" key="19">
    <source>
        <dbReference type="PROSITE" id="PS50026"/>
    </source>
</evidence>
<dbReference type="Pfam" id="PF07714">
    <property type="entry name" value="PK_Tyr_Ser-Thr"/>
    <property type="match status" value="1"/>
</dbReference>
<protein>
    <recommendedName>
        <fullName evidence="2">non-specific serine/threonine protein kinase</fullName>
        <ecNumber evidence="2">2.7.11.1</ecNumber>
    </recommendedName>
</protein>
<accession>A0A9Q0HWR7</accession>
<dbReference type="PROSITE" id="PS50948">
    <property type="entry name" value="PAN"/>
    <property type="match status" value="1"/>
</dbReference>
<evidence type="ECO:0000256" key="1">
    <source>
        <dbReference type="ARBA" id="ARBA00004479"/>
    </source>
</evidence>
<dbReference type="PANTHER" id="PTHR27002:SF181">
    <property type="entry name" value="RECEPTOR-LIKE SERINE_THREONINE-PROTEIN KINASE"/>
    <property type="match status" value="1"/>
</dbReference>